<feature type="domain" description="HTH LytTR-type" evidence="3">
    <location>
        <begin position="140"/>
        <end position="225"/>
    </location>
</feature>
<dbReference type="Proteomes" id="UP000184314">
    <property type="component" value="Unassembled WGS sequence"/>
</dbReference>
<protein>
    <submittedName>
        <fullName evidence="4">Two component transcriptional regulator, LytTR family</fullName>
    </submittedName>
</protein>
<sequence>MKLNCIVLENSIIQQKIMEKKVNYHPNLELSGVYNNALEANRHIKNSNVDLMFLDVDMPLISGFDFLESIEDPPATILMSNNADYAVKAFEYNISYYLLKPITSISFNIAVRKVLKHHNLIYPKNGEGEFVLLKSNLKKVKVVLRDIIWVKAIGDYVKIVTDKQNFVVQFTMKRFEKMLPDDKFLRIHKSYIVNLRSVDQFNGRNVEINGNSLPLSRSKKELLENKLMFS</sequence>
<dbReference type="PANTHER" id="PTHR37299:SF1">
    <property type="entry name" value="STAGE 0 SPORULATION PROTEIN A HOMOLOG"/>
    <property type="match status" value="1"/>
</dbReference>
<feature type="domain" description="Response regulatory" evidence="2">
    <location>
        <begin position="4"/>
        <end position="115"/>
    </location>
</feature>
<dbReference type="EMBL" id="FQZX01000001">
    <property type="protein sequence ID" value="SHJ88521.1"/>
    <property type="molecule type" value="Genomic_DNA"/>
</dbReference>
<dbReference type="InterPro" id="IPR046947">
    <property type="entry name" value="LytR-like"/>
</dbReference>
<evidence type="ECO:0000256" key="1">
    <source>
        <dbReference type="PROSITE-ProRule" id="PRU00169"/>
    </source>
</evidence>
<dbReference type="SMART" id="SM00850">
    <property type="entry name" value="LytTR"/>
    <property type="match status" value="1"/>
</dbReference>
<reference evidence="5" key="1">
    <citation type="submission" date="2016-11" db="EMBL/GenBank/DDBJ databases">
        <authorList>
            <person name="Varghese N."/>
            <person name="Submissions S."/>
        </authorList>
    </citation>
    <scope>NUCLEOTIDE SEQUENCE [LARGE SCALE GENOMIC DNA]</scope>
    <source>
        <strain evidence="5">DSM 16478</strain>
    </source>
</reference>
<name>A0A1M6MYC8_9FLAO</name>
<dbReference type="PANTHER" id="PTHR37299">
    <property type="entry name" value="TRANSCRIPTIONAL REGULATOR-RELATED"/>
    <property type="match status" value="1"/>
</dbReference>
<accession>A0A1M6MYC8</accession>
<evidence type="ECO:0000259" key="2">
    <source>
        <dbReference type="PROSITE" id="PS50110"/>
    </source>
</evidence>
<evidence type="ECO:0000313" key="4">
    <source>
        <dbReference type="EMBL" id="SHJ88521.1"/>
    </source>
</evidence>
<gene>
    <name evidence="4" type="ORF">SAMN04488007_1813</name>
</gene>
<keyword evidence="5" id="KW-1185">Reference proteome</keyword>
<dbReference type="InterPro" id="IPR001789">
    <property type="entry name" value="Sig_transdc_resp-reg_receiver"/>
</dbReference>
<dbReference type="OrthoDB" id="2168082at2"/>
<dbReference type="Pfam" id="PF04397">
    <property type="entry name" value="LytTR"/>
    <property type="match status" value="1"/>
</dbReference>
<dbReference type="GO" id="GO:0003677">
    <property type="term" value="F:DNA binding"/>
    <property type="evidence" value="ECO:0007669"/>
    <property type="project" value="InterPro"/>
</dbReference>
<organism evidence="4 5">
    <name type="scientific">Maribacter aquivivus</name>
    <dbReference type="NCBI Taxonomy" id="228958"/>
    <lineage>
        <taxon>Bacteria</taxon>
        <taxon>Pseudomonadati</taxon>
        <taxon>Bacteroidota</taxon>
        <taxon>Flavobacteriia</taxon>
        <taxon>Flavobacteriales</taxon>
        <taxon>Flavobacteriaceae</taxon>
        <taxon>Maribacter</taxon>
    </lineage>
</organism>
<dbReference type="PROSITE" id="PS50110">
    <property type="entry name" value="RESPONSE_REGULATORY"/>
    <property type="match status" value="1"/>
</dbReference>
<evidence type="ECO:0000313" key="5">
    <source>
        <dbReference type="Proteomes" id="UP000184314"/>
    </source>
</evidence>
<feature type="modified residue" description="4-aspartylphosphate" evidence="1">
    <location>
        <position position="55"/>
    </location>
</feature>
<dbReference type="Pfam" id="PF00072">
    <property type="entry name" value="Response_reg"/>
    <property type="match status" value="1"/>
</dbReference>
<dbReference type="Gene3D" id="3.40.50.2300">
    <property type="match status" value="1"/>
</dbReference>
<dbReference type="InterPro" id="IPR007492">
    <property type="entry name" value="LytTR_DNA-bd_dom"/>
</dbReference>
<dbReference type="GO" id="GO:0000156">
    <property type="term" value="F:phosphorelay response regulator activity"/>
    <property type="evidence" value="ECO:0007669"/>
    <property type="project" value="InterPro"/>
</dbReference>
<dbReference type="RefSeq" id="WP_073243183.1">
    <property type="nucleotide sequence ID" value="NZ_FQZX01000001.1"/>
</dbReference>
<dbReference type="SUPFAM" id="SSF52172">
    <property type="entry name" value="CheY-like"/>
    <property type="match status" value="1"/>
</dbReference>
<dbReference type="PROSITE" id="PS50930">
    <property type="entry name" value="HTH_LYTTR"/>
    <property type="match status" value="1"/>
</dbReference>
<dbReference type="SMART" id="SM00448">
    <property type="entry name" value="REC"/>
    <property type="match status" value="1"/>
</dbReference>
<dbReference type="Gene3D" id="2.40.50.1020">
    <property type="entry name" value="LytTr DNA-binding domain"/>
    <property type="match status" value="1"/>
</dbReference>
<dbReference type="InterPro" id="IPR011006">
    <property type="entry name" value="CheY-like_superfamily"/>
</dbReference>
<dbReference type="STRING" id="228958.SAMN04488007_1813"/>
<keyword evidence="1" id="KW-0597">Phosphoprotein</keyword>
<evidence type="ECO:0000259" key="3">
    <source>
        <dbReference type="PROSITE" id="PS50930"/>
    </source>
</evidence>
<proteinExistence type="predicted"/>
<dbReference type="AlphaFoldDB" id="A0A1M6MYC8"/>